<evidence type="ECO:0000256" key="1">
    <source>
        <dbReference type="SAM" id="MobiDB-lite"/>
    </source>
</evidence>
<protein>
    <submittedName>
        <fullName evidence="3">Uncharacterized protein</fullName>
    </submittedName>
</protein>
<feature type="region of interest" description="Disordered" evidence="1">
    <location>
        <begin position="27"/>
        <end position="86"/>
    </location>
</feature>
<accession>A0A9P9E514</accession>
<dbReference type="AlphaFoldDB" id="A0A9P9E514"/>
<evidence type="ECO:0000256" key="2">
    <source>
        <dbReference type="SAM" id="SignalP"/>
    </source>
</evidence>
<proteinExistence type="predicted"/>
<keyword evidence="2" id="KW-0732">Signal</keyword>
<organism evidence="3 4">
    <name type="scientific">Dactylonectria estremocensis</name>
    <dbReference type="NCBI Taxonomy" id="1079267"/>
    <lineage>
        <taxon>Eukaryota</taxon>
        <taxon>Fungi</taxon>
        <taxon>Dikarya</taxon>
        <taxon>Ascomycota</taxon>
        <taxon>Pezizomycotina</taxon>
        <taxon>Sordariomycetes</taxon>
        <taxon>Hypocreomycetidae</taxon>
        <taxon>Hypocreales</taxon>
        <taxon>Nectriaceae</taxon>
        <taxon>Dactylonectria</taxon>
    </lineage>
</organism>
<keyword evidence="4" id="KW-1185">Reference proteome</keyword>
<feature type="signal peptide" evidence="2">
    <location>
        <begin position="1"/>
        <end position="19"/>
    </location>
</feature>
<evidence type="ECO:0000313" key="4">
    <source>
        <dbReference type="Proteomes" id="UP000717696"/>
    </source>
</evidence>
<gene>
    <name evidence="3" type="ORF">B0J13DRAFT_529541</name>
</gene>
<dbReference type="EMBL" id="JAGMUU010000019">
    <property type="protein sequence ID" value="KAH7131560.1"/>
    <property type="molecule type" value="Genomic_DNA"/>
</dbReference>
<comment type="caution">
    <text evidence="3">The sequence shown here is derived from an EMBL/GenBank/DDBJ whole genome shotgun (WGS) entry which is preliminary data.</text>
</comment>
<dbReference type="Proteomes" id="UP000717696">
    <property type="component" value="Unassembled WGS sequence"/>
</dbReference>
<name>A0A9P9E514_9HYPO</name>
<feature type="compositionally biased region" description="Low complexity" evidence="1">
    <location>
        <begin position="27"/>
        <end position="53"/>
    </location>
</feature>
<reference evidence="3" key="1">
    <citation type="journal article" date="2021" name="Nat. Commun.">
        <title>Genetic determinants of endophytism in the Arabidopsis root mycobiome.</title>
        <authorList>
            <person name="Mesny F."/>
            <person name="Miyauchi S."/>
            <person name="Thiergart T."/>
            <person name="Pickel B."/>
            <person name="Atanasova L."/>
            <person name="Karlsson M."/>
            <person name="Huettel B."/>
            <person name="Barry K.W."/>
            <person name="Haridas S."/>
            <person name="Chen C."/>
            <person name="Bauer D."/>
            <person name="Andreopoulos W."/>
            <person name="Pangilinan J."/>
            <person name="LaButti K."/>
            <person name="Riley R."/>
            <person name="Lipzen A."/>
            <person name="Clum A."/>
            <person name="Drula E."/>
            <person name="Henrissat B."/>
            <person name="Kohler A."/>
            <person name="Grigoriev I.V."/>
            <person name="Martin F.M."/>
            <person name="Hacquard S."/>
        </authorList>
    </citation>
    <scope>NUCLEOTIDE SEQUENCE</scope>
    <source>
        <strain evidence="3">MPI-CAGE-AT-0021</strain>
    </source>
</reference>
<feature type="compositionally biased region" description="Low complexity" evidence="1">
    <location>
        <begin position="66"/>
        <end position="86"/>
    </location>
</feature>
<sequence length="194" mass="20443">MRVLSIGFSLLAAPSFVYAGPCHQPSHSSSQVSVSDTPISTPISQTPTLTSISETPVSTPAPISETPVSTPISQTPTPTPDTPTLDPPLSKFNLVVSNTESTALIGGLLAPADTQFPLRINPYSLAAYSTTFYLEAGTNYLMSHGLYIAWFTLDTIVYTASTASIENFSPYLVHIVCDPAVSEGSVLSCAAEVE</sequence>
<feature type="chain" id="PRO_5040164950" evidence="2">
    <location>
        <begin position="20"/>
        <end position="194"/>
    </location>
</feature>
<evidence type="ECO:0000313" key="3">
    <source>
        <dbReference type="EMBL" id="KAH7131560.1"/>
    </source>
</evidence>